<keyword evidence="14" id="KW-1185">Reference proteome</keyword>
<dbReference type="InterPro" id="IPR057259">
    <property type="entry name" value="Ribosomal_L19e"/>
</dbReference>
<keyword evidence="4 9" id="KW-0862">Zinc</keyword>
<comment type="similarity">
    <text evidence="2 10">Belongs to the eukaryotic ribosomal protein eL19 family.</text>
</comment>
<feature type="compositionally biased region" description="Basic and acidic residues" evidence="11">
    <location>
        <begin position="404"/>
        <end position="422"/>
    </location>
</feature>
<dbReference type="PROSITE" id="PS00705">
    <property type="entry name" value="PROK_CO2_ANHYDRASE_2"/>
    <property type="match status" value="1"/>
</dbReference>
<evidence type="ECO:0000256" key="3">
    <source>
        <dbReference type="ARBA" id="ARBA00022723"/>
    </source>
</evidence>
<dbReference type="SUPFAM" id="SSF48140">
    <property type="entry name" value="Ribosomal protein L19 (L19e)"/>
    <property type="match status" value="1"/>
</dbReference>
<dbReference type="InterPro" id="IPR015972">
    <property type="entry name" value="Ribosomal_eL19_dom1"/>
</dbReference>
<keyword evidence="3 9" id="KW-0479">Metal-binding</keyword>
<dbReference type="GO" id="GO:0015976">
    <property type="term" value="P:carbon utilization"/>
    <property type="evidence" value="ECO:0007669"/>
    <property type="project" value="InterPro"/>
</dbReference>
<dbReference type="PROSITE" id="PS00526">
    <property type="entry name" value="RIBOSOMAL_L19E"/>
    <property type="match status" value="1"/>
</dbReference>
<dbReference type="NCBIfam" id="NF006343">
    <property type="entry name" value="PRK08570.1"/>
    <property type="match status" value="1"/>
</dbReference>
<dbReference type="PROSITE" id="PS51257">
    <property type="entry name" value="PROKAR_LIPOPROTEIN"/>
    <property type="match status" value="1"/>
</dbReference>
<dbReference type="GO" id="GO:0003723">
    <property type="term" value="F:RNA binding"/>
    <property type="evidence" value="ECO:0007669"/>
    <property type="project" value="InterPro"/>
</dbReference>
<accession>A0A9W8HDY7</accession>
<dbReference type="CDD" id="cd01417">
    <property type="entry name" value="Ribosomal_L19e_E"/>
    <property type="match status" value="1"/>
</dbReference>
<evidence type="ECO:0000256" key="2">
    <source>
        <dbReference type="ARBA" id="ARBA00011082"/>
    </source>
</evidence>
<evidence type="ECO:0000256" key="5">
    <source>
        <dbReference type="ARBA" id="ARBA00022980"/>
    </source>
</evidence>
<dbReference type="PANTHER" id="PTHR10722">
    <property type="entry name" value="60S RIBOSOMAL PROTEIN L19"/>
    <property type="match status" value="1"/>
</dbReference>
<gene>
    <name evidence="13" type="primary">RPL19B</name>
    <name evidence="13" type="ORF">H4R18_002687</name>
</gene>
<dbReference type="FunFam" id="3.40.1050.10:FF:000001">
    <property type="entry name" value="Carbonic anhydrase"/>
    <property type="match status" value="1"/>
</dbReference>
<comment type="catalytic activity">
    <reaction evidence="8">
        <text>hydrogencarbonate + H(+) = CO2 + H2O</text>
        <dbReference type="Rhea" id="RHEA:10748"/>
        <dbReference type="ChEBI" id="CHEBI:15377"/>
        <dbReference type="ChEBI" id="CHEBI:15378"/>
        <dbReference type="ChEBI" id="CHEBI:16526"/>
        <dbReference type="ChEBI" id="CHEBI:17544"/>
        <dbReference type="EC" id="4.2.1.1"/>
    </reaction>
</comment>
<dbReference type="InterPro" id="IPR023638">
    <property type="entry name" value="Ribosomal_eL19_CS"/>
</dbReference>
<reference evidence="13" key="1">
    <citation type="submission" date="2022-07" db="EMBL/GenBank/DDBJ databases">
        <title>Phylogenomic reconstructions and comparative analyses of Kickxellomycotina fungi.</title>
        <authorList>
            <person name="Reynolds N.K."/>
            <person name="Stajich J.E."/>
            <person name="Barry K."/>
            <person name="Grigoriev I.V."/>
            <person name="Crous P."/>
            <person name="Smith M.E."/>
        </authorList>
    </citation>
    <scope>NUCLEOTIDE SEQUENCE</scope>
    <source>
        <strain evidence="13">NBRC 105414</strain>
    </source>
</reference>
<evidence type="ECO:0000256" key="11">
    <source>
        <dbReference type="SAM" id="MobiDB-lite"/>
    </source>
</evidence>
<evidence type="ECO:0000256" key="6">
    <source>
        <dbReference type="ARBA" id="ARBA00023239"/>
    </source>
</evidence>
<dbReference type="Pfam" id="PF00484">
    <property type="entry name" value="Pro_CA"/>
    <property type="match status" value="1"/>
</dbReference>
<evidence type="ECO:0000313" key="14">
    <source>
        <dbReference type="Proteomes" id="UP001140217"/>
    </source>
</evidence>
<sequence length="429" mass="48120">MKPARLLALGTAAAACTLPHSHRRRIMAADAPGQSSTVGRIIANNERWVAEVNAQSPGFFEELSKGQAPKILWVGCSDSRMAVDVITNTNPGEVFIHRNIANRIPSEDLNANSVIEYAIGHLNVEHVIVAGHTGCGGIKAALSNESVGTLNQWLKPIKDLYVAHRAEIDALPEAERADRLAELNVVQGVNTISKLPVVHDAWKRGRGLYVHGWMLQLKTGLLKDLNVSVVGPDQVDDIYKTNLSTQKRLAASVLKCGQRKVWIDPNEMTEISQANSRKDIRKLVKGGLIFKKPQTSHSRFRAREHLAAKRLGRHTGIGKRKGTAEARMPSSVLWMRRMRVLRSFLRKYREQGKIDRHMYHDLYVKSKGNVFKNKRVLMEYIHKAKAENARLKAIQDQAEAHRLRNKAARERRAQRITAKRDAIISGDQE</sequence>
<feature type="binding site" evidence="9">
    <location>
        <position position="78"/>
    </location>
    <ligand>
        <name>Zn(2+)</name>
        <dbReference type="ChEBI" id="CHEBI:29105"/>
    </ligand>
</feature>
<dbReference type="InterPro" id="IPR036874">
    <property type="entry name" value="Carbonic_anhydrase_sf"/>
</dbReference>
<dbReference type="InterPro" id="IPR001765">
    <property type="entry name" value="Carbonic_anhydrase"/>
</dbReference>
<dbReference type="SUPFAM" id="SSF53056">
    <property type="entry name" value="beta-carbonic anhydrase, cab"/>
    <property type="match status" value="1"/>
</dbReference>
<dbReference type="InterPro" id="IPR000196">
    <property type="entry name" value="Ribosomal_eL19_dom"/>
</dbReference>
<dbReference type="Gene3D" id="1.10.1650.10">
    <property type="match status" value="1"/>
</dbReference>
<dbReference type="InterPro" id="IPR035970">
    <property type="entry name" value="60S_ribosomal_eL19_sf"/>
</dbReference>
<evidence type="ECO:0000256" key="7">
    <source>
        <dbReference type="ARBA" id="ARBA00023274"/>
    </source>
</evidence>
<dbReference type="Proteomes" id="UP001140217">
    <property type="component" value="Unassembled WGS sequence"/>
</dbReference>
<name>A0A9W8HDY7_9FUNG</name>
<dbReference type="GO" id="GO:0003735">
    <property type="term" value="F:structural constituent of ribosome"/>
    <property type="evidence" value="ECO:0007669"/>
    <property type="project" value="InterPro"/>
</dbReference>
<dbReference type="SMART" id="SM00947">
    <property type="entry name" value="Pro_CA"/>
    <property type="match status" value="1"/>
</dbReference>
<keyword evidence="5 10" id="KW-0689">Ribosomal protein</keyword>
<dbReference type="SMART" id="SM01416">
    <property type="entry name" value="Ribosomal_L19e"/>
    <property type="match status" value="1"/>
</dbReference>
<evidence type="ECO:0000256" key="9">
    <source>
        <dbReference type="PIRSR" id="PIRSR601765-1"/>
    </source>
</evidence>
<feature type="domain" description="Large ribosomal subunit protein eL19" evidence="12">
    <location>
        <begin position="242"/>
        <end position="385"/>
    </location>
</feature>
<proteinExistence type="inferred from homology"/>
<keyword evidence="7 10" id="KW-0687">Ribonucleoprotein</keyword>
<evidence type="ECO:0000259" key="12">
    <source>
        <dbReference type="SMART" id="SM01416"/>
    </source>
</evidence>
<feature type="region of interest" description="Disordered" evidence="11">
    <location>
        <begin position="404"/>
        <end position="429"/>
    </location>
</feature>
<dbReference type="OrthoDB" id="10248475at2759"/>
<evidence type="ECO:0000256" key="10">
    <source>
        <dbReference type="RuleBase" id="RU000574"/>
    </source>
</evidence>
<organism evidence="13 14">
    <name type="scientific">Coemansia javaensis</name>
    <dbReference type="NCBI Taxonomy" id="2761396"/>
    <lineage>
        <taxon>Eukaryota</taxon>
        <taxon>Fungi</taxon>
        <taxon>Fungi incertae sedis</taxon>
        <taxon>Zoopagomycota</taxon>
        <taxon>Kickxellomycotina</taxon>
        <taxon>Kickxellomycetes</taxon>
        <taxon>Kickxellales</taxon>
        <taxon>Kickxellaceae</taxon>
        <taxon>Coemansia</taxon>
    </lineage>
</organism>
<comment type="cofactor">
    <cofactor evidence="9">
        <name>Zn(2+)</name>
        <dbReference type="ChEBI" id="CHEBI:29105"/>
    </cofactor>
    <text evidence="9">Binds 1 zinc ion per subunit.</text>
</comment>
<comment type="caution">
    <text evidence="13">The sequence shown here is derived from an EMBL/GenBank/DDBJ whole genome shotgun (WGS) entry which is preliminary data.</text>
</comment>
<dbReference type="GO" id="GO:0022625">
    <property type="term" value="C:cytosolic large ribosomal subunit"/>
    <property type="evidence" value="ECO:0007669"/>
    <property type="project" value="InterPro"/>
</dbReference>
<dbReference type="Gene3D" id="1.10.1200.240">
    <property type="match status" value="1"/>
</dbReference>
<dbReference type="InterPro" id="IPR039547">
    <property type="entry name" value="Ribosomal_eL19"/>
</dbReference>
<keyword evidence="6" id="KW-0456">Lyase</keyword>
<dbReference type="Pfam" id="PF01280">
    <property type="entry name" value="Ribosomal_L19e"/>
    <property type="match status" value="1"/>
</dbReference>
<evidence type="ECO:0000256" key="1">
    <source>
        <dbReference type="ARBA" id="ARBA00006217"/>
    </source>
</evidence>
<dbReference type="FunFam" id="1.10.1200.240:FF:000001">
    <property type="entry name" value="Ribosomal protein L19"/>
    <property type="match status" value="1"/>
</dbReference>
<feature type="binding site" evidence="9">
    <location>
        <position position="132"/>
    </location>
    <ligand>
        <name>Zn(2+)</name>
        <dbReference type="ChEBI" id="CHEBI:29105"/>
    </ligand>
</feature>
<dbReference type="Gene3D" id="3.40.1050.10">
    <property type="entry name" value="Carbonic anhydrase"/>
    <property type="match status" value="1"/>
</dbReference>
<dbReference type="CDD" id="cd00883">
    <property type="entry name" value="beta_CA_cladeA"/>
    <property type="match status" value="1"/>
</dbReference>
<evidence type="ECO:0000313" key="13">
    <source>
        <dbReference type="EMBL" id="KAJ2781728.1"/>
    </source>
</evidence>
<feature type="binding site" evidence="9">
    <location>
        <position position="135"/>
    </location>
    <ligand>
        <name>Zn(2+)</name>
        <dbReference type="ChEBI" id="CHEBI:29105"/>
    </ligand>
</feature>
<comment type="similarity">
    <text evidence="1">Belongs to the beta-class carbonic anhydrase family.</text>
</comment>
<dbReference type="GO" id="GO:0006412">
    <property type="term" value="P:translation"/>
    <property type="evidence" value="ECO:0007669"/>
    <property type="project" value="InterPro"/>
</dbReference>
<evidence type="ECO:0000256" key="8">
    <source>
        <dbReference type="ARBA" id="ARBA00048348"/>
    </source>
</evidence>
<dbReference type="InterPro" id="IPR015892">
    <property type="entry name" value="Carbonic_anhydrase_CS"/>
</dbReference>
<feature type="binding site" evidence="9">
    <location>
        <position position="76"/>
    </location>
    <ligand>
        <name>Zn(2+)</name>
        <dbReference type="ChEBI" id="CHEBI:29105"/>
    </ligand>
</feature>
<dbReference type="GO" id="GO:0004089">
    <property type="term" value="F:carbonate dehydratase activity"/>
    <property type="evidence" value="ECO:0007669"/>
    <property type="project" value="UniProtKB-EC"/>
</dbReference>
<dbReference type="AlphaFoldDB" id="A0A9W8HDY7"/>
<dbReference type="HAMAP" id="MF_01475">
    <property type="entry name" value="Ribosomal_eL19"/>
    <property type="match status" value="1"/>
</dbReference>
<dbReference type="InterPro" id="IPR033935">
    <property type="entry name" value="Ribosomal_eL19_euk"/>
</dbReference>
<dbReference type="FunFam" id="1.10.1650.10:FF:000001">
    <property type="entry name" value="Ribosomal protein L19"/>
    <property type="match status" value="1"/>
</dbReference>
<dbReference type="Pfam" id="PF25476">
    <property type="entry name" value="Ribosomal_L19e_C"/>
    <property type="match status" value="1"/>
</dbReference>
<dbReference type="EMBL" id="JANBUL010000094">
    <property type="protein sequence ID" value="KAJ2781728.1"/>
    <property type="molecule type" value="Genomic_DNA"/>
</dbReference>
<dbReference type="GO" id="GO:0008270">
    <property type="term" value="F:zinc ion binding"/>
    <property type="evidence" value="ECO:0007669"/>
    <property type="project" value="InterPro"/>
</dbReference>
<dbReference type="InterPro" id="IPR057260">
    <property type="entry name" value="Ribosomal_L19e_C"/>
</dbReference>
<evidence type="ECO:0000256" key="4">
    <source>
        <dbReference type="ARBA" id="ARBA00022833"/>
    </source>
</evidence>
<protein>
    <recommendedName>
        <fullName evidence="10">Ribosomal protein L19</fullName>
    </recommendedName>
</protein>